<dbReference type="EMBL" id="JAAQPE010000126">
    <property type="protein sequence ID" value="KAF5684535.1"/>
    <property type="molecule type" value="Genomic_DNA"/>
</dbReference>
<sequence length="189" mass="21884">MAWATTEENTLLRARQLRRFYAKHISSEGPLKYADKITPTDMDLATTLAPEYSLKLCAEGEQEYPEQWELKPKSLSFVLSNFRPKAKEMKTAMDEEIDAFLTGESTTRPPVFLGGYGDRLHILTLHKTTKGLQKELKKAKEKADQYLARAEKAEAELQELREELEEESDEDDEGKEDDEDRKRKRRKVD</sequence>
<accession>A0A8H5U5W3</accession>
<evidence type="ECO:0000256" key="1">
    <source>
        <dbReference type="SAM" id="MobiDB-lite"/>
    </source>
</evidence>
<proteinExistence type="predicted"/>
<organism evidence="2 3">
    <name type="scientific">Fusarium circinatum</name>
    <name type="common">Pitch canker fungus</name>
    <name type="synonym">Gibberella circinata</name>
    <dbReference type="NCBI Taxonomy" id="48490"/>
    <lineage>
        <taxon>Eukaryota</taxon>
        <taxon>Fungi</taxon>
        <taxon>Dikarya</taxon>
        <taxon>Ascomycota</taxon>
        <taxon>Pezizomycotina</taxon>
        <taxon>Sordariomycetes</taxon>
        <taxon>Hypocreomycetidae</taxon>
        <taxon>Hypocreales</taxon>
        <taxon>Nectriaceae</taxon>
        <taxon>Fusarium</taxon>
        <taxon>Fusarium fujikuroi species complex</taxon>
    </lineage>
</organism>
<feature type="region of interest" description="Disordered" evidence="1">
    <location>
        <begin position="157"/>
        <end position="189"/>
    </location>
</feature>
<gene>
    <name evidence="2" type="ORF">FCIRC_3878</name>
</gene>
<evidence type="ECO:0000313" key="2">
    <source>
        <dbReference type="EMBL" id="KAF5684535.1"/>
    </source>
</evidence>
<dbReference type="AlphaFoldDB" id="A0A8H5U5W3"/>
<feature type="compositionally biased region" description="Acidic residues" evidence="1">
    <location>
        <begin position="162"/>
        <end position="179"/>
    </location>
</feature>
<evidence type="ECO:0000313" key="3">
    <source>
        <dbReference type="Proteomes" id="UP000572754"/>
    </source>
</evidence>
<comment type="caution">
    <text evidence="2">The sequence shown here is derived from an EMBL/GenBank/DDBJ whole genome shotgun (WGS) entry which is preliminary data.</text>
</comment>
<keyword evidence="3" id="KW-1185">Reference proteome</keyword>
<dbReference type="Proteomes" id="UP000572754">
    <property type="component" value="Unassembled WGS sequence"/>
</dbReference>
<reference evidence="2 3" key="2">
    <citation type="submission" date="2020-05" db="EMBL/GenBank/DDBJ databases">
        <title>Identification and distribution of gene clusters putatively required for synthesis of sphingolipid metabolism inhibitors in phylogenetically diverse species of the filamentous fungus Fusarium.</title>
        <authorList>
            <person name="Kim H.-S."/>
            <person name="Busman M."/>
            <person name="Brown D.W."/>
            <person name="Divon H."/>
            <person name="Uhlig S."/>
            <person name="Proctor R.H."/>
        </authorList>
    </citation>
    <scope>NUCLEOTIDE SEQUENCE [LARGE SCALE GENOMIC DNA]</scope>
    <source>
        <strain evidence="2 3">NRRL 25331</strain>
    </source>
</reference>
<reference evidence="3" key="1">
    <citation type="journal article" date="2020" name="BMC Genomics">
        <title>Correction to: Identification and distribution of gene clusters required for synthesis of sphingolipid metabolism inhibitors in diverse species of the filamentous fungus Fusarium.</title>
        <authorList>
            <person name="Kim H.S."/>
            <person name="Lohmar J.M."/>
            <person name="Busman M."/>
            <person name="Brown D.W."/>
            <person name="Naumann T.A."/>
            <person name="Divon H.H."/>
            <person name="Lysoe E."/>
            <person name="Uhlig S."/>
            <person name="Proctor R.H."/>
        </authorList>
    </citation>
    <scope>NUCLEOTIDE SEQUENCE [LARGE SCALE GENOMIC DNA]</scope>
    <source>
        <strain evidence="3">NRRL 25331</strain>
    </source>
</reference>
<protein>
    <submittedName>
        <fullName evidence="2">Uncharacterized protein</fullName>
    </submittedName>
</protein>
<name>A0A8H5U5W3_FUSCI</name>